<keyword evidence="2 4" id="KW-0479">Metal-binding</keyword>
<evidence type="ECO:0000256" key="4">
    <source>
        <dbReference type="PIRSR" id="PIRSR015582-2"/>
    </source>
</evidence>
<protein>
    <submittedName>
        <fullName evidence="5">Predicted ATP/GTP-binding protein</fullName>
    </submittedName>
</protein>
<dbReference type="GO" id="GO:0006107">
    <property type="term" value="P:oxaloacetate metabolic process"/>
    <property type="evidence" value="ECO:0007669"/>
    <property type="project" value="TreeGrafter"/>
</dbReference>
<keyword evidence="3 4" id="KW-0460">Magnesium</keyword>
<dbReference type="PANTHER" id="PTHR32308">
    <property type="entry name" value="LYASE BETA SUBUNIT, PUTATIVE (AFU_ORTHOLOGUE AFUA_4G13030)-RELATED"/>
    <property type="match status" value="1"/>
</dbReference>
<sequence length="302" mass="33977">MRDATELGASLYLPATRLDLLEVVRGERLSEVRSVIFCTEDSVRLKDLPFAIENLRAPIRALTSASHQMRFIRVRNPEVMRKVLALPGIERLDGFVLPKVTRSALSEYLKLLRGTGHLIMPTLETKEVFDEREMIALRRVMDKDGVRERVLSLRIGGNDLLSIIGMRRPRGRTLYETSLGQVIARLVTTFKPSGFNLSAPVFEYLNDIETLQREVEEDLAHGLIGKTAIHPDQVPLIHACYRVHASDLEMASHILRDDAPAVFRMYDSMCEPATHRNWARNLCKSASCFGLQQGADANSLAA</sequence>
<feature type="binding site" evidence="4">
    <location>
        <position position="159"/>
    </location>
    <ligand>
        <name>Mg(2+)</name>
        <dbReference type="ChEBI" id="CHEBI:18420"/>
    </ligand>
</feature>
<dbReference type="InterPro" id="IPR011206">
    <property type="entry name" value="Citrate_lyase_beta/mcl1/mcl2"/>
</dbReference>
<dbReference type="Pfam" id="PF15617">
    <property type="entry name" value="C-C_Bond_Lyase"/>
    <property type="match status" value="1"/>
</dbReference>
<organism evidence="5 6">
    <name type="scientific">Aromatoleum aromaticum (strain DSM 19018 / LMG 30748 / EbN1)</name>
    <name type="common">Azoarcus sp. (strain EbN1)</name>
    <dbReference type="NCBI Taxonomy" id="76114"/>
    <lineage>
        <taxon>Bacteria</taxon>
        <taxon>Pseudomonadati</taxon>
        <taxon>Pseudomonadota</taxon>
        <taxon>Betaproteobacteria</taxon>
        <taxon>Rhodocyclales</taxon>
        <taxon>Rhodocyclaceae</taxon>
        <taxon>Aromatoleum</taxon>
    </lineage>
</organism>
<geneLocation type="plasmid" evidence="6">
    <name>pAzo1</name>
</geneLocation>
<dbReference type="HOGENOM" id="CLU_062194_1_0_4"/>
<proteinExistence type="predicted"/>
<evidence type="ECO:0000256" key="2">
    <source>
        <dbReference type="ARBA" id="ARBA00022723"/>
    </source>
</evidence>
<dbReference type="RefSeq" id="WP_011254701.1">
    <property type="nucleotide sequence ID" value="NC_006823.1"/>
</dbReference>
<keyword evidence="5" id="KW-0614">Plasmid</keyword>
<name>Q5NWT6_AROAE</name>
<gene>
    <name evidence="5" type="ORF">p1B303</name>
</gene>
<dbReference type="GO" id="GO:0003824">
    <property type="term" value="F:catalytic activity"/>
    <property type="evidence" value="ECO:0007669"/>
    <property type="project" value="InterPro"/>
</dbReference>
<keyword evidence="6" id="KW-1185">Reference proteome</keyword>
<dbReference type="AlphaFoldDB" id="Q5NWT6"/>
<dbReference type="Gene3D" id="3.20.20.60">
    <property type="entry name" value="Phosphoenolpyruvate-binding domains"/>
    <property type="match status" value="1"/>
</dbReference>
<dbReference type="EMBL" id="CR555307">
    <property type="protein sequence ID" value="CAI10478.1"/>
    <property type="molecule type" value="Genomic_DNA"/>
</dbReference>
<dbReference type="InterPro" id="IPR039480">
    <property type="entry name" value="C-C_Bond_Lyase-like"/>
</dbReference>
<evidence type="ECO:0000313" key="5">
    <source>
        <dbReference type="EMBL" id="CAI10478.1"/>
    </source>
</evidence>
<dbReference type="InterPro" id="IPR015813">
    <property type="entry name" value="Pyrv/PenolPyrv_kinase-like_dom"/>
</dbReference>
<dbReference type="PANTHER" id="PTHR32308:SF10">
    <property type="entry name" value="CITRATE LYASE SUBUNIT BETA"/>
    <property type="match status" value="1"/>
</dbReference>
<dbReference type="InterPro" id="IPR040442">
    <property type="entry name" value="Pyrv_kinase-like_dom_sf"/>
</dbReference>
<comment type="cofactor">
    <cofactor evidence="1">
        <name>Mg(2+)</name>
        <dbReference type="ChEBI" id="CHEBI:18420"/>
    </cofactor>
</comment>
<evidence type="ECO:0000256" key="3">
    <source>
        <dbReference type="ARBA" id="ARBA00022842"/>
    </source>
</evidence>
<dbReference type="SUPFAM" id="SSF51621">
    <property type="entry name" value="Phosphoenolpyruvate/pyruvate domain"/>
    <property type="match status" value="1"/>
</dbReference>
<dbReference type="GO" id="GO:0000287">
    <property type="term" value="F:magnesium ion binding"/>
    <property type="evidence" value="ECO:0007669"/>
    <property type="project" value="TreeGrafter"/>
</dbReference>
<reference evidence="5 6" key="1">
    <citation type="journal article" date="2005" name="Arch. Microbiol.">
        <title>The genome sequence of an anaerobic aromatic-degrading denitrifying bacterium, strain EbN1.</title>
        <authorList>
            <person name="Rabus R."/>
            <person name="Kube M."/>
            <person name="Heider J."/>
            <person name="Beck A."/>
            <person name="Heitmann K."/>
            <person name="Widdel F."/>
            <person name="Reinhardt R."/>
        </authorList>
    </citation>
    <scope>NUCLEOTIDE SEQUENCE [LARGE SCALE GENOMIC DNA]</scope>
    <source>
        <strain evidence="5 6">EbN1</strain>
        <plasmid evidence="6">Plasmid pAzo1</plasmid>
    </source>
</reference>
<dbReference type="Proteomes" id="UP000006552">
    <property type="component" value="Plasmid 1"/>
</dbReference>
<dbReference type="PIRSF" id="PIRSF015582">
    <property type="entry name" value="Cit_lyase_B"/>
    <property type="match status" value="1"/>
</dbReference>
<evidence type="ECO:0000313" key="6">
    <source>
        <dbReference type="Proteomes" id="UP000006552"/>
    </source>
</evidence>
<evidence type="ECO:0000256" key="1">
    <source>
        <dbReference type="ARBA" id="ARBA00001946"/>
    </source>
</evidence>
<accession>Q5NWT6</accession>
<dbReference type="KEGG" id="eba:p1B303"/>